<comment type="caution">
    <text evidence="6">The sequence shown here is derived from an EMBL/GenBank/DDBJ whole genome shotgun (WGS) entry which is preliminary data.</text>
</comment>
<dbReference type="PANTHER" id="PTHR30011:SF16">
    <property type="entry name" value="C2H2 FINGER DOMAIN TRANSCRIPTION FACTOR (EUROFUNG)-RELATED"/>
    <property type="match status" value="1"/>
</dbReference>
<keyword evidence="4" id="KW-0503">Monooxygenase</keyword>
<gene>
    <name evidence="6" type="ORF">BHQ18_15220</name>
</gene>
<organism evidence="6 7">
    <name type="scientific">Mycolicibacterium flavescens</name>
    <name type="common">Mycobacterium flavescens</name>
    <dbReference type="NCBI Taxonomy" id="1776"/>
    <lineage>
        <taxon>Bacteria</taxon>
        <taxon>Bacillati</taxon>
        <taxon>Actinomycetota</taxon>
        <taxon>Actinomycetes</taxon>
        <taxon>Mycobacteriales</taxon>
        <taxon>Mycobacteriaceae</taxon>
        <taxon>Mycolicibacterium</taxon>
    </lineage>
</organism>
<dbReference type="InterPro" id="IPR011251">
    <property type="entry name" value="Luciferase-like_dom"/>
</dbReference>
<dbReference type="GO" id="GO:0004497">
    <property type="term" value="F:monooxygenase activity"/>
    <property type="evidence" value="ECO:0007669"/>
    <property type="project" value="UniProtKB-KW"/>
</dbReference>
<sequence>MKFTLEYPSDVPTATPELREPGVMRSLAVHAEAVGFDAIALADHPAPSAKWRSAGGHNTFDPAVALAFFAGATTAVRLMTHLWVLPFRNPYLTAKTLTSLDEVSGGRLIAGVGAGYLRSEFAALGVDFDERVALFDEHLAALRSIWLYPEQPVTGSTFAAPGELAVSAPVQKPHPPLWIGGNSLATLRRVAEHGSGWCPMVNPAAVASSVRTTAIETVDDLARAVDKLRMLLAEAGRNPAEVEVQVAVPAVDFDDTAAVGALDGFVSAVGDAGATRILAHVDAASASAAETYMTRFASHFGMMGSRV</sequence>
<keyword evidence="1" id="KW-0285">Flavoprotein</keyword>
<dbReference type="EMBL" id="MIHA01000010">
    <property type="protein sequence ID" value="ODQ89328.1"/>
    <property type="molecule type" value="Genomic_DNA"/>
</dbReference>
<evidence type="ECO:0000256" key="1">
    <source>
        <dbReference type="ARBA" id="ARBA00022630"/>
    </source>
</evidence>
<keyword evidence="3" id="KW-0560">Oxidoreductase</keyword>
<dbReference type="Gene3D" id="3.20.20.30">
    <property type="entry name" value="Luciferase-like domain"/>
    <property type="match status" value="1"/>
</dbReference>
<protein>
    <submittedName>
        <fullName evidence="6">LLM class F420-dependent oxidoreductase</fullName>
    </submittedName>
</protein>
<name>A0A1E3RHI2_MYCFV</name>
<evidence type="ECO:0000259" key="5">
    <source>
        <dbReference type="Pfam" id="PF00296"/>
    </source>
</evidence>
<evidence type="ECO:0000313" key="7">
    <source>
        <dbReference type="Proteomes" id="UP000094053"/>
    </source>
</evidence>
<dbReference type="InterPro" id="IPR036661">
    <property type="entry name" value="Luciferase-like_sf"/>
</dbReference>
<feature type="domain" description="Luciferase-like" evidence="5">
    <location>
        <begin position="20"/>
        <end position="262"/>
    </location>
</feature>
<keyword evidence="7" id="KW-1185">Reference proteome</keyword>
<dbReference type="AlphaFoldDB" id="A0A1E3RHI2"/>
<proteinExistence type="predicted"/>
<dbReference type="NCBIfam" id="TIGR03619">
    <property type="entry name" value="F420_Rv2161c"/>
    <property type="match status" value="1"/>
</dbReference>
<dbReference type="InterPro" id="IPR051260">
    <property type="entry name" value="Diverse_substr_monoxygenases"/>
</dbReference>
<evidence type="ECO:0000313" key="6">
    <source>
        <dbReference type="EMBL" id="ODQ89328.1"/>
    </source>
</evidence>
<evidence type="ECO:0000256" key="3">
    <source>
        <dbReference type="ARBA" id="ARBA00023002"/>
    </source>
</evidence>
<dbReference type="GO" id="GO:0016705">
    <property type="term" value="F:oxidoreductase activity, acting on paired donors, with incorporation or reduction of molecular oxygen"/>
    <property type="evidence" value="ECO:0007669"/>
    <property type="project" value="InterPro"/>
</dbReference>
<dbReference type="Proteomes" id="UP000094053">
    <property type="component" value="Unassembled WGS sequence"/>
</dbReference>
<evidence type="ECO:0000256" key="2">
    <source>
        <dbReference type="ARBA" id="ARBA00022643"/>
    </source>
</evidence>
<dbReference type="PANTHER" id="PTHR30011">
    <property type="entry name" value="ALKANESULFONATE MONOOXYGENASE-RELATED"/>
    <property type="match status" value="1"/>
</dbReference>
<dbReference type="RefSeq" id="WP_069414457.1">
    <property type="nucleotide sequence ID" value="NZ_JACKUL010000020.1"/>
</dbReference>
<dbReference type="OrthoDB" id="5172444at2"/>
<dbReference type="InterPro" id="IPR019921">
    <property type="entry name" value="Lucif-like_OxRdtase_Rv2161c"/>
</dbReference>
<accession>A0A1E3RHI2</accession>
<dbReference type="SUPFAM" id="SSF51679">
    <property type="entry name" value="Bacterial luciferase-like"/>
    <property type="match status" value="1"/>
</dbReference>
<dbReference type="STRING" id="1776.BHQ18_15220"/>
<evidence type="ECO:0000256" key="4">
    <source>
        <dbReference type="ARBA" id="ARBA00023033"/>
    </source>
</evidence>
<keyword evidence="2" id="KW-0288">FMN</keyword>
<reference evidence="7" key="1">
    <citation type="submission" date="2016-09" db="EMBL/GenBank/DDBJ databases">
        <authorList>
            <person name="Greninger A.L."/>
            <person name="Jerome K.R."/>
            <person name="Mcnair B."/>
            <person name="Wallis C."/>
            <person name="Fang F."/>
        </authorList>
    </citation>
    <scope>NUCLEOTIDE SEQUENCE [LARGE SCALE GENOMIC DNA]</scope>
    <source>
        <strain evidence="7">M6</strain>
    </source>
</reference>
<dbReference type="Pfam" id="PF00296">
    <property type="entry name" value="Bac_luciferase"/>
    <property type="match status" value="1"/>
</dbReference>